<dbReference type="InterPro" id="IPR024726">
    <property type="entry name" value="FhuF_C"/>
</dbReference>
<dbReference type="OrthoDB" id="3290158at2"/>
<proteinExistence type="predicted"/>
<dbReference type="AlphaFoldDB" id="A0A419I978"/>
<evidence type="ECO:0000259" key="2">
    <source>
        <dbReference type="Pfam" id="PF11575"/>
    </source>
</evidence>
<sequence>MGHDRTRVRPARRAGAARRPSGGSRRRGVNQLAGLGPFFAVETHPPGAAPPRLWRPLAEVLDDGPALRHRVGQVHAALAAGGGDVELRVAASVAHLGMAARLCSPALALAAGHHLVPDFADAWWQPVTGGAMPLSLRADLTPVAPSEVAGAFAERVLNGPMARLDRAVGAFSLAAKVRQGNLASALNGAAVVLRGERPEWTDAVSVLLATLEQSPPLAGAATRTGGRFRRTSCCLIYRAAPGRAGPKCGDCVLTGRPA</sequence>
<reference evidence="3 4" key="1">
    <citation type="submission" date="2018-09" db="EMBL/GenBank/DDBJ databases">
        <title>YIM PH 21725 draft genome.</title>
        <authorList>
            <person name="Miao C."/>
        </authorList>
    </citation>
    <scope>NUCLEOTIDE SEQUENCE [LARGE SCALE GENOMIC DNA]</scope>
    <source>
        <strain evidence="4">YIM PH21725</strain>
    </source>
</reference>
<evidence type="ECO:0000313" key="4">
    <source>
        <dbReference type="Proteomes" id="UP000285112"/>
    </source>
</evidence>
<accession>A0A419I978</accession>
<dbReference type="Proteomes" id="UP000285112">
    <property type="component" value="Unassembled WGS sequence"/>
</dbReference>
<protein>
    <submittedName>
        <fullName evidence="3">(2Fe-2S)-binding protein</fullName>
    </submittedName>
</protein>
<feature type="domain" description="Ferric siderophore reductase C-terminal" evidence="2">
    <location>
        <begin position="230"/>
        <end position="253"/>
    </location>
</feature>
<evidence type="ECO:0000256" key="1">
    <source>
        <dbReference type="SAM" id="MobiDB-lite"/>
    </source>
</evidence>
<gene>
    <name evidence="3" type="ORF">D5S19_05315</name>
</gene>
<keyword evidence="4" id="KW-1185">Reference proteome</keyword>
<comment type="caution">
    <text evidence="3">The sequence shown here is derived from an EMBL/GenBank/DDBJ whole genome shotgun (WGS) entry which is preliminary data.</text>
</comment>
<feature type="region of interest" description="Disordered" evidence="1">
    <location>
        <begin position="1"/>
        <end position="29"/>
    </location>
</feature>
<dbReference type="GO" id="GO:0051537">
    <property type="term" value="F:2 iron, 2 sulfur cluster binding"/>
    <property type="evidence" value="ECO:0007669"/>
    <property type="project" value="InterPro"/>
</dbReference>
<organism evidence="3 4">
    <name type="scientific">Amycolatopsis panacis</name>
    <dbReference type="NCBI Taxonomy" id="2340917"/>
    <lineage>
        <taxon>Bacteria</taxon>
        <taxon>Bacillati</taxon>
        <taxon>Actinomycetota</taxon>
        <taxon>Actinomycetes</taxon>
        <taxon>Pseudonocardiales</taxon>
        <taxon>Pseudonocardiaceae</taxon>
        <taxon>Amycolatopsis</taxon>
    </lineage>
</organism>
<evidence type="ECO:0000313" key="3">
    <source>
        <dbReference type="EMBL" id="RJQ89090.1"/>
    </source>
</evidence>
<name>A0A419I978_9PSEU</name>
<dbReference type="Pfam" id="PF11575">
    <property type="entry name" value="FhuF_C"/>
    <property type="match status" value="1"/>
</dbReference>
<dbReference type="EMBL" id="QZFV01000061">
    <property type="protein sequence ID" value="RJQ89090.1"/>
    <property type="molecule type" value="Genomic_DNA"/>
</dbReference>